<evidence type="ECO:0000313" key="2">
    <source>
        <dbReference type="EMBL" id="MBL7526393.1"/>
    </source>
</evidence>
<accession>A0ABS1WAM8</accession>
<comment type="caution">
    <text evidence="2">The sequence shown here is derived from an EMBL/GenBank/DDBJ whole genome shotgun (WGS) entry which is preliminary data.</text>
</comment>
<name>A0ABS1WAM8_9GAMM</name>
<sequence>MLDNAIESTPGFLKNSQYWVYDYPGFFTPYKNCEDFLYTLVSPVIAPVVFCFTACESLASSILLAIATFPLTIGAQVVGEVFNQPNWGDFVLKFMTVHATQMLIASVCFACLAIVSIVGAPIGLVTRTIASIIDGINTFFKSDDDTPNIDESTTCVFS</sequence>
<dbReference type="EMBL" id="JADWVN010000013">
    <property type="protein sequence ID" value="MBL7526393.1"/>
    <property type="molecule type" value="Genomic_DNA"/>
</dbReference>
<feature type="transmembrane region" description="Helical" evidence="1">
    <location>
        <begin position="102"/>
        <end position="125"/>
    </location>
</feature>
<reference evidence="2 3" key="1">
    <citation type="submission" date="2020-12" db="EMBL/GenBank/DDBJ databases">
        <title>WGS of Legionella: environmental sample.</title>
        <authorList>
            <person name="Cristino S."/>
            <person name="Girolamini L."/>
            <person name="Salaris S."/>
            <person name="Pascale M.R."/>
            <person name="Mazzotta M."/>
            <person name="Orsini M."/>
            <person name="Grottola A."/>
        </authorList>
    </citation>
    <scope>NUCLEOTIDE SEQUENCE [LARGE SCALE GENOMIC DNA]</scope>
    <source>
        <strain evidence="2 3">30cs62</strain>
    </source>
</reference>
<gene>
    <name evidence="2" type="ORF">I5282_07385</name>
</gene>
<organism evidence="2 3">
    <name type="scientific">Legionella bononiensis</name>
    <dbReference type="NCBI Taxonomy" id="2793102"/>
    <lineage>
        <taxon>Bacteria</taxon>
        <taxon>Pseudomonadati</taxon>
        <taxon>Pseudomonadota</taxon>
        <taxon>Gammaproteobacteria</taxon>
        <taxon>Legionellales</taxon>
        <taxon>Legionellaceae</taxon>
        <taxon>Legionella</taxon>
    </lineage>
</organism>
<keyword evidence="3" id="KW-1185">Reference proteome</keyword>
<evidence type="ECO:0000313" key="3">
    <source>
        <dbReference type="Proteomes" id="UP000809910"/>
    </source>
</evidence>
<dbReference type="Proteomes" id="UP000809910">
    <property type="component" value="Unassembled WGS sequence"/>
</dbReference>
<protein>
    <recommendedName>
        <fullName evidence="4">Integral membrane protein</fullName>
    </recommendedName>
</protein>
<keyword evidence="1" id="KW-0812">Transmembrane</keyword>
<keyword evidence="1" id="KW-0472">Membrane</keyword>
<dbReference type="RefSeq" id="WP_203110430.1">
    <property type="nucleotide sequence ID" value="NZ_JADOBG010000015.1"/>
</dbReference>
<keyword evidence="1" id="KW-1133">Transmembrane helix</keyword>
<feature type="transmembrane region" description="Helical" evidence="1">
    <location>
        <begin position="62"/>
        <end position="82"/>
    </location>
</feature>
<evidence type="ECO:0008006" key="4">
    <source>
        <dbReference type="Google" id="ProtNLM"/>
    </source>
</evidence>
<proteinExistence type="predicted"/>
<feature type="transmembrane region" description="Helical" evidence="1">
    <location>
        <begin position="36"/>
        <end position="55"/>
    </location>
</feature>
<evidence type="ECO:0000256" key="1">
    <source>
        <dbReference type="SAM" id="Phobius"/>
    </source>
</evidence>